<dbReference type="GO" id="GO:0005811">
    <property type="term" value="C:lipid droplet"/>
    <property type="evidence" value="ECO:0007669"/>
    <property type="project" value="TreeGrafter"/>
</dbReference>
<dbReference type="SUPFAM" id="SSF56801">
    <property type="entry name" value="Acetyl-CoA synthetase-like"/>
    <property type="match status" value="1"/>
</dbReference>
<evidence type="ECO:0000313" key="6">
    <source>
        <dbReference type="Proteomes" id="UP000237438"/>
    </source>
</evidence>
<dbReference type="PROSITE" id="PS00455">
    <property type="entry name" value="AMP_BINDING"/>
    <property type="match status" value="1"/>
</dbReference>
<dbReference type="Gene3D" id="3.40.50.12780">
    <property type="entry name" value="N-terminal domain of ligase-like"/>
    <property type="match status" value="1"/>
</dbReference>
<dbReference type="PANTHER" id="PTHR43107:SF6">
    <property type="entry name" value="ACYL-COA SYNTHETASE FAMILY PROTEIN (CEFD1), PUTATIVE (AFU_ORTHOLOGUE AFUA_6G03630)-RELATED"/>
    <property type="match status" value="1"/>
</dbReference>
<evidence type="ECO:0000256" key="1">
    <source>
        <dbReference type="ARBA" id="ARBA00006432"/>
    </source>
</evidence>
<protein>
    <submittedName>
        <fullName evidence="5">Uncharacterized protein</fullName>
    </submittedName>
</protein>
<proteinExistence type="inferred from homology"/>
<organism evidence="5 6">
    <name type="scientific">Erysiphe pulchra</name>
    <dbReference type="NCBI Taxonomy" id="225359"/>
    <lineage>
        <taxon>Eukaryota</taxon>
        <taxon>Fungi</taxon>
        <taxon>Dikarya</taxon>
        <taxon>Ascomycota</taxon>
        <taxon>Pezizomycotina</taxon>
        <taxon>Leotiomycetes</taxon>
        <taxon>Erysiphales</taxon>
        <taxon>Erysiphaceae</taxon>
        <taxon>Erysiphe</taxon>
    </lineage>
</organism>
<feature type="domain" description="AMP-dependent synthetase/ligase" evidence="3">
    <location>
        <begin position="75"/>
        <end position="382"/>
    </location>
</feature>
<dbReference type="PANTHER" id="PTHR43107">
    <property type="entry name" value="LONG-CHAIN FATTY ACID TRANSPORT PROTEIN"/>
    <property type="match status" value="1"/>
</dbReference>
<sequence length="592" mass="66444">MALIATVTATASTVITGMYLEGKLSLYKDLTSWYNLRKANQLFLKAGESKTISNCNGRLFVNSDKKPRIIAFPCIQPNDLVAFCLTNSPDLLFAWLGLWSIGAAPAMINHNLTGNSLLHTLKLSGAKTLLVDRDEDVKLRIEQSKEQIIGELGMKIVLLGDELRQEINKIEAKRPDDLYRLGVKDESPVAMFYTSGTTGFPKGVLFKINRAHRVIFRFLEPEDRWYVCMPLYHATGAVIAFSALTTGNTLAIGKKFSTSKFWREIHDSQSTWICYVGEIARYLLAVPPSSLDSTHKVKGMFGNGLRPDVWIKFRDRFQIDTIVEFFSSSEGVLSLVNVCRGDYLAKAVGHHGALARFATRNTIVPVMVDDATGEILRDTKSGFAIRQPYHIGGEIIVKVNNTEEFAGYHGDRKATEKKFARDVFQKGDLWYRSGDSLKRTPDGRWFFLDRLGDTFRWKGENVSTAEVAEILGQYPGIIEANVFGVSIPGHDGKVGCAAIYIDPTLKQNFDFADFLRHARSLLPQYAVPVFLRLVKEVTLTHNFKQNKVSLKAEGIDPAKVKNGDVILWIENNGKGLNYQKFLQNDWVKIQKN</sequence>
<evidence type="ECO:0000259" key="3">
    <source>
        <dbReference type="Pfam" id="PF00501"/>
    </source>
</evidence>
<dbReference type="STRING" id="225359.A0A2S4Q0J2"/>
<comment type="similarity">
    <text evidence="1">Belongs to the ATP-dependent AMP-binding enzyme family.</text>
</comment>
<dbReference type="Pfam" id="PF00501">
    <property type="entry name" value="AMP-binding"/>
    <property type="match status" value="1"/>
</dbReference>
<feature type="domain" description="AMP-binding enzyme C-terminal" evidence="4">
    <location>
        <begin position="466"/>
        <end position="544"/>
    </location>
</feature>
<dbReference type="InterPro" id="IPR042099">
    <property type="entry name" value="ANL_N_sf"/>
</dbReference>
<reference evidence="5 6" key="1">
    <citation type="submission" date="2017-10" db="EMBL/GenBank/DDBJ databases">
        <title>Development of genomic resources for the powdery mildew, Erysiphe pulchra.</title>
        <authorList>
            <person name="Wadl P.A."/>
            <person name="Mack B.M."/>
            <person name="Moore G."/>
            <person name="Beltz S.B."/>
        </authorList>
    </citation>
    <scope>NUCLEOTIDE SEQUENCE [LARGE SCALE GENOMIC DNA]</scope>
    <source>
        <strain evidence="5">Cflorida</strain>
    </source>
</reference>
<dbReference type="GO" id="GO:0004467">
    <property type="term" value="F:long-chain fatty acid-CoA ligase activity"/>
    <property type="evidence" value="ECO:0007669"/>
    <property type="project" value="TreeGrafter"/>
</dbReference>
<dbReference type="OrthoDB" id="10253869at2759"/>
<dbReference type="AlphaFoldDB" id="A0A2S4Q0J2"/>
<dbReference type="FunFam" id="3.30.300.30:FF:000002">
    <property type="entry name" value="Long-chain fatty acid transport protein 1"/>
    <property type="match status" value="1"/>
</dbReference>
<dbReference type="GO" id="GO:0005777">
    <property type="term" value="C:peroxisome"/>
    <property type="evidence" value="ECO:0007669"/>
    <property type="project" value="TreeGrafter"/>
</dbReference>
<dbReference type="EMBL" id="PEDP01000067">
    <property type="protein sequence ID" value="POS87800.1"/>
    <property type="molecule type" value="Genomic_DNA"/>
</dbReference>
<dbReference type="InterPro" id="IPR045851">
    <property type="entry name" value="AMP-bd_C_sf"/>
</dbReference>
<dbReference type="InterPro" id="IPR020845">
    <property type="entry name" value="AMP-binding_CS"/>
</dbReference>
<dbReference type="InterPro" id="IPR000873">
    <property type="entry name" value="AMP-dep_synth/lig_dom"/>
</dbReference>
<dbReference type="Gene3D" id="3.30.300.30">
    <property type="match status" value="1"/>
</dbReference>
<evidence type="ECO:0000313" key="5">
    <source>
        <dbReference type="EMBL" id="POS87800.1"/>
    </source>
</evidence>
<keyword evidence="6" id="KW-1185">Reference proteome</keyword>
<dbReference type="InterPro" id="IPR025110">
    <property type="entry name" value="AMP-bd_C"/>
</dbReference>
<evidence type="ECO:0000259" key="4">
    <source>
        <dbReference type="Pfam" id="PF13193"/>
    </source>
</evidence>
<dbReference type="Pfam" id="PF13193">
    <property type="entry name" value="AMP-binding_C"/>
    <property type="match status" value="1"/>
</dbReference>
<feature type="non-terminal residue" evidence="5">
    <location>
        <position position="592"/>
    </location>
</feature>
<gene>
    <name evidence="5" type="ORF">EPUL_000275</name>
</gene>
<dbReference type="GO" id="GO:0044539">
    <property type="term" value="P:long-chain fatty acid import into cell"/>
    <property type="evidence" value="ECO:0007669"/>
    <property type="project" value="TreeGrafter"/>
</dbReference>
<dbReference type="GO" id="GO:0009898">
    <property type="term" value="C:cytoplasmic side of plasma membrane"/>
    <property type="evidence" value="ECO:0007669"/>
    <property type="project" value="TreeGrafter"/>
</dbReference>
<name>A0A2S4Q0J2_9PEZI</name>
<accession>A0A2S4Q0J2</accession>
<evidence type="ECO:0000256" key="2">
    <source>
        <dbReference type="ARBA" id="ARBA00022598"/>
    </source>
</evidence>
<dbReference type="Proteomes" id="UP000237438">
    <property type="component" value="Unassembled WGS sequence"/>
</dbReference>
<keyword evidence="2" id="KW-0436">Ligase</keyword>
<comment type="caution">
    <text evidence="5">The sequence shown here is derived from an EMBL/GenBank/DDBJ whole genome shotgun (WGS) entry which is preliminary data.</text>
</comment>
<dbReference type="GO" id="GO:0005324">
    <property type="term" value="F:long-chain fatty acid transmembrane transporter activity"/>
    <property type="evidence" value="ECO:0007669"/>
    <property type="project" value="TreeGrafter"/>
</dbReference>